<evidence type="ECO:0000313" key="1">
    <source>
        <dbReference type="EMBL" id="EEF89459.1"/>
    </source>
</evidence>
<dbReference type="HOGENOM" id="CLU_3040215_0_0_10"/>
<evidence type="ECO:0000313" key="2">
    <source>
        <dbReference type="Proteomes" id="UP000003711"/>
    </source>
</evidence>
<name>E2NF26_9BACE</name>
<dbReference type="AlphaFoldDB" id="E2NF26"/>
<proteinExistence type="predicted"/>
<dbReference type="EMBL" id="ACCH01000209">
    <property type="protein sequence ID" value="EEF89459.1"/>
    <property type="molecule type" value="Genomic_DNA"/>
</dbReference>
<reference evidence="1 2" key="2">
    <citation type="submission" date="2009-01" db="EMBL/GenBank/DDBJ databases">
        <title>Draft genome sequence of Bacteroides cellulosilyticus (DSM 14838).</title>
        <authorList>
            <person name="Sudarsanam P."/>
            <person name="Ley R."/>
            <person name="Guruge J."/>
            <person name="Turnbaugh P.J."/>
            <person name="Mahowald M."/>
            <person name="Liep D."/>
            <person name="Gordon J."/>
        </authorList>
    </citation>
    <scope>NUCLEOTIDE SEQUENCE [LARGE SCALE GENOMIC DNA]</scope>
    <source>
        <strain evidence="1 2">DSM 14838</strain>
    </source>
</reference>
<comment type="caution">
    <text evidence="1">The sequence shown here is derived from an EMBL/GenBank/DDBJ whole genome shotgun (WGS) entry which is preliminary data.</text>
</comment>
<gene>
    <name evidence="1" type="ORF">BACCELL_02896</name>
</gene>
<dbReference type="Proteomes" id="UP000003711">
    <property type="component" value="Unassembled WGS sequence"/>
</dbReference>
<accession>E2NF26</accession>
<protein>
    <submittedName>
        <fullName evidence="1">Uncharacterized protein</fullName>
    </submittedName>
</protein>
<reference evidence="1 2" key="1">
    <citation type="submission" date="2008-12" db="EMBL/GenBank/DDBJ databases">
        <authorList>
            <person name="Fulton L."/>
            <person name="Clifton S."/>
            <person name="Fulton B."/>
            <person name="Xu J."/>
            <person name="Minx P."/>
            <person name="Pepin K.H."/>
            <person name="Johnson M."/>
            <person name="Bhonagiri V."/>
            <person name="Nash W.E."/>
            <person name="Mardis E.R."/>
            <person name="Wilson R.K."/>
        </authorList>
    </citation>
    <scope>NUCLEOTIDE SEQUENCE [LARGE SCALE GENOMIC DNA]</scope>
    <source>
        <strain evidence="1 2">DSM 14838</strain>
    </source>
</reference>
<organism evidence="1 2">
    <name type="scientific">Bacteroides cellulosilyticus DSM 14838</name>
    <dbReference type="NCBI Taxonomy" id="537012"/>
    <lineage>
        <taxon>Bacteria</taxon>
        <taxon>Pseudomonadati</taxon>
        <taxon>Bacteroidota</taxon>
        <taxon>Bacteroidia</taxon>
        <taxon>Bacteroidales</taxon>
        <taxon>Bacteroidaceae</taxon>
        <taxon>Bacteroides</taxon>
    </lineage>
</organism>
<sequence length="54" mass="6384">MWCNAIIALSVWQTSWLRIINVSGIMIKLISALMVYAEMEMMRRKEKDAYQCNE</sequence>